<keyword evidence="1" id="KW-0805">Transcription regulation</keyword>
<comment type="caution">
    <text evidence="6">The sequence shown here is derived from an EMBL/GenBank/DDBJ whole genome shotgun (WGS) entry which is preliminary data.</text>
</comment>
<dbReference type="Pfam" id="PF00440">
    <property type="entry name" value="TetR_N"/>
    <property type="match status" value="1"/>
</dbReference>
<reference evidence="7" key="1">
    <citation type="submission" date="2023-07" db="EMBL/GenBank/DDBJ databases">
        <title>30 novel species of actinomycetes from the DSMZ collection.</title>
        <authorList>
            <person name="Nouioui I."/>
        </authorList>
    </citation>
    <scope>NUCLEOTIDE SEQUENCE [LARGE SCALE GENOMIC DNA]</scope>
    <source>
        <strain evidence="7">DSM 41770</strain>
    </source>
</reference>
<evidence type="ECO:0000256" key="2">
    <source>
        <dbReference type="ARBA" id="ARBA00023125"/>
    </source>
</evidence>
<dbReference type="InterPro" id="IPR001647">
    <property type="entry name" value="HTH_TetR"/>
</dbReference>
<evidence type="ECO:0000313" key="6">
    <source>
        <dbReference type="EMBL" id="MDT0430604.1"/>
    </source>
</evidence>
<sequence>MTTRVRQERAEVTRQAILDGAAAAFDRLGYGSASLTDIAQQAGVTKGALYFHFKSKESLAQALVQEQFAAVNPAGAAEQLGVQNVIDRSHYLGRALCREVRVRAGVRLVLERGLLDGGDPSPYEEWIEQSRVSLAFGQGRGDVRPEVDAYDVATYLVGAFTGIQITSDVRTRRADLSDRVTDMWRFLLPAIVPPRRLGRFDPAGSQQLESWG</sequence>
<organism evidence="6 7">
    <name type="scientific">Streptomyces salyersiae</name>
    <dbReference type="NCBI Taxonomy" id="3075530"/>
    <lineage>
        <taxon>Bacteria</taxon>
        <taxon>Bacillati</taxon>
        <taxon>Actinomycetota</taxon>
        <taxon>Actinomycetes</taxon>
        <taxon>Kitasatosporales</taxon>
        <taxon>Streptomycetaceae</taxon>
        <taxon>Streptomyces</taxon>
    </lineage>
</organism>
<evidence type="ECO:0000256" key="4">
    <source>
        <dbReference type="PROSITE-ProRule" id="PRU00335"/>
    </source>
</evidence>
<evidence type="ECO:0000256" key="3">
    <source>
        <dbReference type="ARBA" id="ARBA00023163"/>
    </source>
</evidence>
<proteinExistence type="predicted"/>
<dbReference type="RefSeq" id="WP_200695127.1">
    <property type="nucleotide sequence ID" value="NZ_JAVREX010000011.1"/>
</dbReference>
<dbReference type="InterPro" id="IPR009057">
    <property type="entry name" value="Homeodomain-like_sf"/>
</dbReference>
<dbReference type="InterPro" id="IPR047923">
    <property type="entry name" value="ArpA-like"/>
</dbReference>
<dbReference type="PRINTS" id="PR00455">
    <property type="entry name" value="HTHTETR"/>
</dbReference>
<gene>
    <name evidence="6" type="ORF">RM649_23510</name>
</gene>
<dbReference type="PROSITE" id="PS01081">
    <property type="entry name" value="HTH_TETR_1"/>
    <property type="match status" value="1"/>
</dbReference>
<dbReference type="SUPFAM" id="SSF46689">
    <property type="entry name" value="Homeodomain-like"/>
    <property type="match status" value="1"/>
</dbReference>
<protein>
    <submittedName>
        <fullName evidence="6">ScbR family autoregulator-binding transcription factor</fullName>
    </submittedName>
</protein>
<dbReference type="SUPFAM" id="SSF48498">
    <property type="entry name" value="Tetracyclin repressor-like, C-terminal domain"/>
    <property type="match status" value="1"/>
</dbReference>
<dbReference type="InterPro" id="IPR023772">
    <property type="entry name" value="DNA-bd_HTH_TetR-type_CS"/>
</dbReference>
<feature type="domain" description="HTH tetR-type" evidence="5">
    <location>
        <begin position="11"/>
        <end position="71"/>
    </location>
</feature>
<dbReference type="InterPro" id="IPR050109">
    <property type="entry name" value="HTH-type_TetR-like_transc_reg"/>
</dbReference>
<keyword evidence="3" id="KW-0804">Transcription</keyword>
<accession>A0ABU2RTC9</accession>
<name>A0ABU2RTC9_9ACTN</name>
<dbReference type="InterPro" id="IPR036271">
    <property type="entry name" value="Tet_transcr_reg_TetR-rel_C_sf"/>
</dbReference>
<dbReference type="Gene3D" id="1.10.357.10">
    <property type="entry name" value="Tetracycline Repressor, domain 2"/>
    <property type="match status" value="1"/>
</dbReference>
<dbReference type="PROSITE" id="PS50977">
    <property type="entry name" value="HTH_TETR_2"/>
    <property type="match status" value="1"/>
</dbReference>
<dbReference type="Proteomes" id="UP001183777">
    <property type="component" value="Unassembled WGS sequence"/>
</dbReference>
<evidence type="ECO:0000256" key="1">
    <source>
        <dbReference type="ARBA" id="ARBA00023015"/>
    </source>
</evidence>
<dbReference type="PANTHER" id="PTHR30055:SF234">
    <property type="entry name" value="HTH-TYPE TRANSCRIPTIONAL REGULATOR BETI"/>
    <property type="match status" value="1"/>
</dbReference>
<dbReference type="InterPro" id="IPR054126">
    <property type="entry name" value="CprB_TetR_C"/>
</dbReference>
<evidence type="ECO:0000313" key="7">
    <source>
        <dbReference type="Proteomes" id="UP001183777"/>
    </source>
</evidence>
<dbReference type="PANTHER" id="PTHR30055">
    <property type="entry name" value="HTH-TYPE TRANSCRIPTIONAL REGULATOR RUTR"/>
    <property type="match status" value="1"/>
</dbReference>
<evidence type="ECO:0000259" key="5">
    <source>
        <dbReference type="PROSITE" id="PS50977"/>
    </source>
</evidence>
<feature type="DNA-binding region" description="H-T-H motif" evidence="4">
    <location>
        <begin position="34"/>
        <end position="53"/>
    </location>
</feature>
<dbReference type="Pfam" id="PF21935">
    <property type="entry name" value="TetR_C_45"/>
    <property type="match status" value="1"/>
</dbReference>
<keyword evidence="2 4" id="KW-0238">DNA-binding</keyword>
<keyword evidence="7" id="KW-1185">Reference proteome</keyword>
<dbReference type="NCBIfam" id="NF041196">
    <property type="entry name" value="ScbR_bind_reg"/>
    <property type="match status" value="1"/>
</dbReference>
<dbReference type="EMBL" id="JAVREX010000011">
    <property type="protein sequence ID" value="MDT0430604.1"/>
    <property type="molecule type" value="Genomic_DNA"/>
</dbReference>